<gene>
    <name evidence="2" type="ORF">LCGC14_0547800</name>
</gene>
<dbReference type="EMBL" id="LAZR01000746">
    <property type="protein sequence ID" value="KKN58873.1"/>
    <property type="molecule type" value="Genomic_DNA"/>
</dbReference>
<keyword evidence="1" id="KW-1133">Transmembrane helix</keyword>
<proteinExistence type="predicted"/>
<dbReference type="AlphaFoldDB" id="A0A0F9UZ42"/>
<feature type="transmembrane region" description="Helical" evidence="1">
    <location>
        <begin position="21"/>
        <end position="40"/>
    </location>
</feature>
<name>A0A0F9UZ42_9ZZZZ</name>
<keyword evidence="1" id="KW-0812">Transmembrane</keyword>
<comment type="caution">
    <text evidence="2">The sequence shown here is derived from an EMBL/GenBank/DDBJ whole genome shotgun (WGS) entry which is preliminary data.</text>
</comment>
<reference evidence="2" key="1">
    <citation type="journal article" date="2015" name="Nature">
        <title>Complex archaea that bridge the gap between prokaryotes and eukaryotes.</title>
        <authorList>
            <person name="Spang A."/>
            <person name="Saw J.H."/>
            <person name="Jorgensen S.L."/>
            <person name="Zaremba-Niedzwiedzka K."/>
            <person name="Martijn J."/>
            <person name="Lind A.E."/>
            <person name="van Eijk R."/>
            <person name="Schleper C."/>
            <person name="Guy L."/>
            <person name="Ettema T.J."/>
        </authorList>
    </citation>
    <scope>NUCLEOTIDE SEQUENCE</scope>
</reference>
<organism evidence="2">
    <name type="scientific">marine sediment metagenome</name>
    <dbReference type="NCBI Taxonomy" id="412755"/>
    <lineage>
        <taxon>unclassified sequences</taxon>
        <taxon>metagenomes</taxon>
        <taxon>ecological metagenomes</taxon>
    </lineage>
</organism>
<keyword evidence="1" id="KW-0472">Membrane</keyword>
<protein>
    <submittedName>
        <fullName evidence="2">Uncharacterized protein</fullName>
    </submittedName>
</protein>
<evidence type="ECO:0000256" key="1">
    <source>
        <dbReference type="SAM" id="Phobius"/>
    </source>
</evidence>
<sequence>MKKYKTIQYLWQRISYWGDKLLTVIFYLLVGVFILSWRFMRWVKEWSWKSFLYVTRGISSHWRAYRLQKRIKYDWDALGKKDYYKELREKDEL</sequence>
<accession>A0A0F9UZ42</accession>
<evidence type="ECO:0000313" key="2">
    <source>
        <dbReference type="EMBL" id="KKN58873.1"/>
    </source>
</evidence>